<dbReference type="KEGG" id="vg:16574812"/>
<reference evidence="2 3" key="1">
    <citation type="journal article" date="2014" name="Genome Announc.">
        <title>Complete Genome Sequence of the Novel Giant Pseudomonas Phage PaBG.</title>
        <authorList>
            <person name="Sykilinda N.N."/>
            <person name="Bondar A.A."/>
            <person name="Gorshkova A.S."/>
            <person name="Kurochkina L.P."/>
            <person name="Kulikov E.E."/>
            <person name="Shneider M.M."/>
            <person name="Kadykov V.A."/>
            <person name="Solovjeva N.V."/>
            <person name="Kabilov M.R."/>
            <person name="Mesyanzhinov V.V."/>
            <person name="Vlassov V.V."/>
            <person name="Drukker V.V."/>
            <person name="Miroshnikov K.A."/>
        </authorList>
    </citation>
    <scope>NUCLEOTIDE SEQUENCE [LARGE SCALE GENOMIC DNA]</scope>
</reference>
<dbReference type="Proteomes" id="UP000015545">
    <property type="component" value="Segment"/>
</dbReference>
<name>S5VZK8_9CAUD</name>
<dbReference type="GeneID" id="16574812"/>
<dbReference type="RefSeq" id="YP_008433457.1">
    <property type="nucleotide sequence ID" value="NC_022096.1"/>
</dbReference>
<evidence type="ECO:0000313" key="3">
    <source>
        <dbReference type="Proteomes" id="UP000015545"/>
    </source>
</evidence>
<gene>
    <name evidence="2" type="ORF">PaBG_00126</name>
</gene>
<protein>
    <submittedName>
        <fullName evidence="2">Uncharacterized protein</fullName>
    </submittedName>
</protein>
<accession>S5VZK8</accession>
<evidence type="ECO:0000256" key="1">
    <source>
        <dbReference type="SAM" id="MobiDB-lite"/>
    </source>
</evidence>
<evidence type="ECO:0000313" key="2">
    <source>
        <dbReference type="EMBL" id="AGS82010.1"/>
    </source>
</evidence>
<keyword evidence="3" id="KW-1185">Reference proteome</keyword>
<organism evidence="2 3">
    <name type="scientific">Pseudomonas phage PaBG</name>
    <dbReference type="NCBI Taxonomy" id="1335230"/>
    <lineage>
        <taxon>Viruses</taxon>
        <taxon>Duplodnaviria</taxon>
        <taxon>Heunggongvirae</taxon>
        <taxon>Uroviricota</taxon>
        <taxon>Caudoviricetes</taxon>
        <taxon>Baikalvirus</taxon>
        <taxon>Baikalvirus PaBG</taxon>
    </lineage>
</organism>
<dbReference type="EMBL" id="KF147891">
    <property type="protein sequence ID" value="AGS82010.1"/>
    <property type="molecule type" value="Genomic_DNA"/>
</dbReference>
<proteinExistence type="predicted"/>
<sequence length="194" mass="21331">MAKDKTKKRNTANRLSRTDKIAKRLKNISAKTSFKAKSAMFTFTVFARQAVEIGGFLVQDGTDAVMLRHKRTSASQKTVVSRFSRSDVVEVFGAVGEVSAVTVFREVAIREVVGRLVEDKGGIMTIQTASGETVKLYQRDDVRIEVRAEDEAAAGGEGKKSKKDKKAKAEKAEGKKSKKGKKKKADEDDDDLDD</sequence>
<feature type="region of interest" description="Disordered" evidence="1">
    <location>
        <begin position="148"/>
        <end position="194"/>
    </location>
</feature>